<proteinExistence type="predicted"/>
<gene>
    <name evidence="1" type="ORF">PORCRE_296</name>
</gene>
<dbReference type="Proteomes" id="UP000018031">
    <property type="component" value="Unassembled WGS sequence"/>
</dbReference>
<accession>T1CG26</accession>
<comment type="caution">
    <text evidence="1">The sequence shown here is derived from an EMBL/GenBank/DDBJ whole genome shotgun (WGS) entry which is preliminary data.</text>
</comment>
<evidence type="ECO:0000313" key="2">
    <source>
        <dbReference type="Proteomes" id="UP000018031"/>
    </source>
</evidence>
<sequence>MKRYHSCIYDVSKKVSIMQFPYLEFRAEAIYFKRSGRPDTIK</sequence>
<dbReference type="EMBL" id="BAOU01000009">
    <property type="protein sequence ID" value="GAD04606.1"/>
    <property type="molecule type" value="Genomic_DNA"/>
</dbReference>
<reference evidence="1 2" key="2">
    <citation type="journal article" date="2013" name="Genome Announc.">
        <title>Draft Genome Sequences of Porphyromonas crevioricanis JCM 15906T and Porphyromonas cansulci JCM 13913T Isolated from a Canine Oral Cavity.</title>
        <authorList>
            <person name="Sakamoto M."/>
            <person name="Tanaka N."/>
            <person name="Shiwa Y."/>
            <person name="Yoshikawa H."/>
            <person name="Ohkuma M."/>
        </authorList>
    </citation>
    <scope>NUCLEOTIDE SEQUENCE [LARGE SCALE GENOMIC DNA]</scope>
    <source>
        <strain evidence="1 2">JCM 15906</strain>
    </source>
</reference>
<protein>
    <submittedName>
        <fullName evidence="1">Uncharacterized protein</fullName>
    </submittedName>
</protein>
<organism evidence="1 2">
    <name type="scientific">Porphyromonas crevioricanis JCM 15906</name>
    <dbReference type="NCBI Taxonomy" id="1305617"/>
    <lineage>
        <taxon>Bacteria</taxon>
        <taxon>Pseudomonadati</taxon>
        <taxon>Bacteroidota</taxon>
        <taxon>Bacteroidia</taxon>
        <taxon>Bacteroidales</taxon>
        <taxon>Porphyromonadaceae</taxon>
        <taxon>Porphyromonas</taxon>
    </lineage>
</organism>
<reference evidence="2" key="1">
    <citation type="journal article" date="2013" name="Genome">
        <title>Draft Genome Sequences of Porphyromonas crevioricanis JCM 15906T and Porphyromonas cansulci JCM 13913T Isolated from a Canine Oral Cavity.</title>
        <authorList>
            <person name="Sakamoto M."/>
            <person name="Tanaka N."/>
            <person name="Shiwa Y."/>
            <person name="Yoshikawa H."/>
            <person name="Ohkuma M."/>
        </authorList>
    </citation>
    <scope>NUCLEOTIDE SEQUENCE [LARGE SCALE GENOMIC DNA]</scope>
    <source>
        <strain evidence="2">JCM 15906</strain>
    </source>
</reference>
<name>T1CG26_9PORP</name>
<dbReference type="AlphaFoldDB" id="T1CG26"/>
<evidence type="ECO:0000313" key="1">
    <source>
        <dbReference type="EMBL" id="GAD04606.1"/>
    </source>
</evidence>